<dbReference type="EMBL" id="CP157940">
    <property type="protein sequence ID" value="XBS53431.1"/>
    <property type="molecule type" value="Genomic_DNA"/>
</dbReference>
<evidence type="ECO:0000256" key="1">
    <source>
        <dbReference type="SAM" id="Phobius"/>
    </source>
</evidence>
<keyword evidence="1" id="KW-0812">Transmembrane</keyword>
<protein>
    <submittedName>
        <fullName evidence="2">Uncharacterized protein</fullName>
    </submittedName>
</protein>
<sequence>MKELFLFVLFLTVGIGVLVAGIVYMLKEKHDLESVKIYRVMSIIGAVITAGSVLYRLYI</sequence>
<gene>
    <name evidence="2" type="ORF">ABFV83_16645</name>
</gene>
<dbReference type="AlphaFoldDB" id="A0AAU7PPA0"/>
<organism evidence="2">
    <name type="scientific">Lacrimispora sp. BS-2</name>
    <dbReference type="NCBI Taxonomy" id="3151850"/>
    <lineage>
        <taxon>Bacteria</taxon>
        <taxon>Bacillati</taxon>
        <taxon>Bacillota</taxon>
        <taxon>Clostridia</taxon>
        <taxon>Lachnospirales</taxon>
        <taxon>Lachnospiraceae</taxon>
        <taxon>Lacrimispora</taxon>
    </lineage>
</organism>
<proteinExistence type="predicted"/>
<feature type="transmembrane region" description="Helical" evidence="1">
    <location>
        <begin position="6"/>
        <end position="26"/>
    </location>
</feature>
<name>A0AAU7PPA0_9FIRM</name>
<feature type="transmembrane region" description="Helical" evidence="1">
    <location>
        <begin position="38"/>
        <end position="58"/>
    </location>
</feature>
<keyword evidence="1" id="KW-0472">Membrane</keyword>
<dbReference type="RefSeq" id="WP_349945418.1">
    <property type="nucleotide sequence ID" value="NZ_CP157940.1"/>
</dbReference>
<evidence type="ECO:0000313" key="2">
    <source>
        <dbReference type="EMBL" id="XBS53431.1"/>
    </source>
</evidence>
<accession>A0AAU7PPA0</accession>
<keyword evidence="1" id="KW-1133">Transmembrane helix</keyword>
<reference evidence="2" key="1">
    <citation type="submission" date="2024-06" db="EMBL/GenBank/DDBJ databases">
        <title>Lacrimispora cavernae sp. nov., a novel anaerobe isolated from bat guano pile inside a cave.</title>
        <authorList>
            <person name="Miller S.L."/>
            <person name="Lu N."/>
            <person name="King J."/>
            <person name="Sankaranarayanan K."/>
            <person name="Lawson P.A."/>
        </authorList>
    </citation>
    <scope>NUCLEOTIDE SEQUENCE</scope>
    <source>
        <strain evidence="2">BS-2</strain>
    </source>
</reference>